<name>U6KVE2_EIMTE</name>
<feature type="compositionally biased region" description="Low complexity" evidence="2">
    <location>
        <begin position="28"/>
        <end position="39"/>
    </location>
</feature>
<evidence type="ECO:0000313" key="5">
    <source>
        <dbReference type="EMBL" id="CDJ42102.1"/>
    </source>
</evidence>
<dbReference type="GO" id="GO:0042594">
    <property type="term" value="P:response to starvation"/>
    <property type="evidence" value="ECO:0007669"/>
    <property type="project" value="TreeGrafter"/>
</dbReference>
<feature type="region of interest" description="Disordered" evidence="2">
    <location>
        <begin position="1407"/>
        <end position="1441"/>
    </location>
</feature>
<dbReference type="EMBL" id="HG675689">
    <property type="protein sequence ID" value="CDJ42102.1"/>
    <property type="molecule type" value="Genomic_DNA"/>
</dbReference>
<accession>U6KVE2</accession>
<feature type="region of interest" description="Disordered" evidence="2">
    <location>
        <begin position="527"/>
        <end position="550"/>
    </location>
</feature>
<feature type="region of interest" description="Disordered" evidence="2">
    <location>
        <begin position="1476"/>
        <end position="1500"/>
    </location>
</feature>
<feature type="region of interest" description="Disordered" evidence="2">
    <location>
        <begin position="1527"/>
        <end position="1561"/>
    </location>
</feature>
<feature type="coiled-coil region" evidence="1">
    <location>
        <begin position="1129"/>
        <end position="1167"/>
    </location>
</feature>
<dbReference type="RefSeq" id="XP_013232852.1">
    <property type="nucleotide sequence ID" value="XM_013377398.1"/>
</dbReference>
<dbReference type="VEuPathDB" id="ToxoDB:ETH2_0622200"/>
<dbReference type="PANTHER" id="PTHR14596">
    <property type="entry name" value="ZINC FINGER PROTEIN"/>
    <property type="match status" value="1"/>
</dbReference>
<evidence type="ECO:0000313" key="6">
    <source>
        <dbReference type="Proteomes" id="UP000030747"/>
    </source>
</evidence>
<dbReference type="PANTHER" id="PTHR14596:SF72">
    <property type="entry name" value="ZINC FINGER PROTEIN MSN2-RELATED"/>
    <property type="match status" value="1"/>
</dbReference>
<keyword evidence="6" id="KW-1185">Reference proteome</keyword>
<sequence length="1958" mass="209298">MEDSVTSNTDLTKDAAPTTRVSVTPSVDAAATADANATEATEKVRAEATPGEATEEGGFAAVTTKEAVAAYLCPDEAAENIRQLCGLAAGVADDDADKGTVSTASAKQIQETALTALLLHLHSKRVSFPEVLSYTETCIVAATKAATTSVTSATTDCTNYVKAAQTRKAAAALPAQILQRMPELPLCTKSSSSSKGGSYTDGSSGCRIDKSNGSTNESSSGDGERLSEDDALWQLLLQCSDRYMTDWQGTEGGASCYLAVARSSPGLLQLLLPSPKGTSSECNSNDSSNTNSRKYWTEDCTVGLFMLRSLLHQVHTPSFAQSTRQLLLQLLLLLLQECAKAVQQEMRKEALVLEISRQLEGERDPRCLLLLFAIVKELGRTYSSLMRESELEASVDLIMSYFPVSFSPPPNAVACVTESALSEAFAAAASASRLYGPLVLALAVDLVPSLIEDCGSSSSNTGKGDGNPLEKAVNSLAMCLPYYEPSAAGDAALQLGPLLLQQQQQQPDDLLPLETVDMFGLLLRRGQEGSEQQKQQQQEQQPYGKEPDDSLSFKQAEDLLLPLAAPLLELQQITTPTSRLILQLLMEAAAAGPVSCLCCLKVAALPLLEHVIQTAGISMQQQEQQLKEALADTATCMNNDSSSSNGSEGSEDAFAVLCRLPWFSAAALDSSSSSNRDSNSCSSTCMSVDEKMQVQGGLLLMSQLLGAAQGSGCMHAAAAVPELRQQLQELLQQLLQDLLQLLLVRGHELAWEVPDAQLLLFRLVGIVASSEPVGATAAAAAAYLLSCVTGFVSLPHAAAAASDAETSDGGGRSSLKQHLLQRETVLQQQLVRATAAFHRRLNADCSSKGIAAVLSSEPSSTAATALAGKAENAAATGVGGSAYAACVRSLQQIFLSTGCMQQHREARLLLRVAAEGVGAAFAAALDSINESSVDVEAEQKDQQQPPICTLLPAAAVAEVSIACGCVLVGRWNTNELQLEEQQDEEQQKVQKQPGARDIALPRSLLQRLCDTLSKAAKSLKELQQEEQHQNPQEELQLQLLNAGAAEKLRLLASAADGTASALCIYSTILQQQKPRKRHHTEQRRQRQQQEQAHEEQQPAMLNPASSLLLLLGNKELTGLLREVAVAYVQQHLNQQRLQQQQQLQQQLQEQQLQQQQLQQQAQTLSSIVSSLRLLVKKLLQLLPPVERFAFSQQLLHESLEEDALFLFLPATVQVAVSAAVSEADSSTCCCTKKSAENCSCSSCVQQVLLQRCIAICCSSLPQSQQQKILPLLPAAAATAAAKDRSHVLQQDGLEVLQMLLRYLPAESKRHALALLQQVEAALLHSCCCCSCCSSCSCSDARGSSGEAYDFAAIAAAQLAARATGLLQGAALAGLWAGRGDSSDNDKCGSDQPEELLETVLLQAFAPRSHGRSNSKCGSSSNSDINNRSSNNGSNSSSSNGSSNNSMCGCAAQFAAARAVGLLLPDVLLQSALAQQPGASSGNQCSSGNDSISDGGSSGCRPLFPILPEGRPWFTELDELELEEQELLEQQQENQQEQQQRDHEEQREQQQERQQEGHHKAERELHLQRMAAARVCLEALHPRCTAAAASTVAAALSSASSRAAAIEETKDRWGPPLGDLHLLYSVPVDEDKEKQQQQREKIAALLPLLSCLTAACVSSISDSSNNGDSTRTVEHLAQAEPHFTSVGPLSLVELVVGWGCCYFVQQHHLLSTYSLRMQQMSAGNAAAAAALAASAGFPVEVPSFQKNSQQQQAAYCAALAATAETAQQQLQDQGQQQAHRQVAGAAAAEFALLEGFSASWLLLLLLLLQQQQQTQTNQQKSEMRHHASTTPGCFSGSFLLLLLHALLLLALCEKRPLLRLLALDALRLAALQRTDTQKMQQAAPHPAASRNVECREPEHTDHAAARIANAILAASRLVAGDNNGAAATVSVEFTLLLRHQDAALRGGELLLQLLLLQQL</sequence>
<gene>
    <name evidence="5" type="ORF">ETH_00004100</name>
</gene>
<feature type="compositionally biased region" description="Low complexity" evidence="2">
    <location>
        <begin position="47"/>
        <end position="57"/>
    </location>
</feature>
<organism evidence="5 6">
    <name type="scientific">Eimeria tenella</name>
    <name type="common">Coccidian parasite</name>
    <dbReference type="NCBI Taxonomy" id="5802"/>
    <lineage>
        <taxon>Eukaryota</taxon>
        <taxon>Sar</taxon>
        <taxon>Alveolata</taxon>
        <taxon>Apicomplexa</taxon>
        <taxon>Conoidasida</taxon>
        <taxon>Coccidia</taxon>
        <taxon>Eucoccidiorida</taxon>
        <taxon>Eimeriorina</taxon>
        <taxon>Eimeriidae</taxon>
        <taxon>Eimeria</taxon>
    </lineage>
</organism>
<feature type="domain" description="MMS19 N-terminal" evidence="4">
    <location>
        <begin position="306"/>
        <end position="445"/>
    </location>
</feature>
<feature type="compositionally biased region" description="Polar residues" evidence="2">
    <location>
        <begin position="1"/>
        <end position="10"/>
    </location>
</feature>
<evidence type="ECO:0000256" key="2">
    <source>
        <dbReference type="SAM" id="MobiDB-lite"/>
    </source>
</evidence>
<reference evidence="5" key="2">
    <citation type="submission" date="2013-10" db="EMBL/GenBank/DDBJ databases">
        <authorList>
            <person name="Aslett M."/>
        </authorList>
    </citation>
    <scope>NUCLEOTIDE SEQUENCE [LARGE SCALE GENOMIC DNA]</scope>
    <source>
        <strain evidence="5">Houghton</strain>
    </source>
</reference>
<feature type="region of interest" description="Disordered" evidence="2">
    <location>
        <begin position="1073"/>
        <end position="1098"/>
    </location>
</feature>
<feature type="compositionally biased region" description="Low complexity" evidence="2">
    <location>
        <begin position="529"/>
        <end position="541"/>
    </location>
</feature>
<keyword evidence="3" id="KW-0472">Membrane</keyword>
<evidence type="ECO:0000256" key="1">
    <source>
        <dbReference type="SAM" id="Coils"/>
    </source>
</evidence>
<feature type="compositionally biased region" description="Low complexity" evidence="2">
    <location>
        <begin position="1527"/>
        <end position="1537"/>
    </location>
</feature>
<dbReference type="GO" id="GO:0000987">
    <property type="term" value="F:cis-regulatory region sequence-specific DNA binding"/>
    <property type="evidence" value="ECO:0007669"/>
    <property type="project" value="TreeGrafter"/>
</dbReference>
<feature type="transmembrane region" description="Helical" evidence="3">
    <location>
        <begin position="1789"/>
        <end position="1807"/>
    </location>
</feature>
<dbReference type="GO" id="GO:0005634">
    <property type="term" value="C:nucleus"/>
    <property type="evidence" value="ECO:0007669"/>
    <property type="project" value="TreeGrafter"/>
</dbReference>
<keyword evidence="3" id="KW-1133">Transmembrane helix</keyword>
<dbReference type="Pfam" id="PF14500">
    <property type="entry name" value="MMS19_N"/>
    <property type="match status" value="1"/>
</dbReference>
<feature type="transmembrane region" description="Helical" evidence="3">
    <location>
        <begin position="1828"/>
        <end position="1850"/>
    </location>
</feature>
<dbReference type="GeneID" id="25250028"/>
<dbReference type="GO" id="GO:0000981">
    <property type="term" value="F:DNA-binding transcription factor activity, RNA polymerase II-specific"/>
    <property type="evidence" value="ECO:0007669"/>
    <property type="project" value="TreeGrafter"/>
</dbReference>
<protein>
    <recommendedName>
        <fullName evidence="4">MMS19 N-terminal domain-containing protein</fullName>
    </recommendedName>
</protein>
<feature type="compositionally biased region" description="Polar residues" evidence="2">
    <location>
        <begin position="211"/>
        <end position="221"/>
    </location>
</feature>
<dbReference type="VEuPathDB" id="ToxoDB:ETH_00004100"/>
<reference evidence="5" key="1">
    <citation type="submission" date="2013-10" db="EMBL/GenBank/DDBJ databases">
        <title>Genomic analysis of the causative agents of coccidiosis in chickens.</title>
        <authorList>
            <person name="Reid A.J."/>
            <person name="Blake D."/>
            <person name="Billington K."/>
            <person name="Browne H."/>
            <person name="Dunn M."/>
            <person name="Hung S."/>
            <person name="Kawahara F."/>
            <person name="Miranda-Saavedra D."/>
            <person name="Mourier T."/>
            <person name="Nagra H."/>
            <person name="Otto T.D."/>
            <person name="Rawlings N."/>
            <person name="Sanchez A."/>
            <person name="Sanders M."/>
            <person name="Subramaniam C."/>
            <person name="Tay Y."/>
            <person name="Dear P."/>
            <person name="Doerig C."/>
            <person name="Gruber A."/>
            <person name="Parkinson J."/>
            <person name="Shirley M."/>
            <person name="Wan K.L."/>
            <person name="Berriman M."/>
            <person name="Tomley F."/>
            <person name="Pain A."/>
        </authorList>
    </citation>
    <scope>NUCLEOTIDE SEQUENCE [LARGE SCALE GENOMIC DNA]</scope>
    <source>
        <strain evidence="5">Houghton</strain>
    </source>
</reference>
<feature type="region of interest" description="Disordered" evidence="2">
    <location>
        <begin position="1"/>
        <end position="57"/>
    </location>
</feature>
<feature type="compositionally biased region" description="Low complexity" evidence="2">
    <location>
        <begin position="1485"/>
        <end position="1494"/>
    </location>
</feature>
<dbReference type="OrthoDB" id="347679at2759"/>
<evidence type="ECO:0000256" key="3">
    <source>
        <dbReference type="SAM" id="Phobius"/>
    </source>
</evidence>
<feature type="compositionally biased region" description="Basic and acidic residues" evidence="2">
    <location>
        <begin position="1538"/>
        <end position="1561"/>
    </location>
</feature>
<feature type="compositionally biased region" description="Low complexity" evidence="2">
    <location>
        <begin position="1411"/>
        <end position="1441"/>
    </location>
</feature>
<dbReference type="Proteomes" id="UP000030747">
    <property type="component" value="Unassembled WGS sequence"/>
</dbReference>
<keyword evidence="1" id="KW-0175">Coiled coil</keyword>
<evidence type="ECO:0000259" key="4">
    <source>
        <dbReference type="Pfam" id="PF14500"/>
    </source>
</evidence>
<feature type="region of interest" description="Disordered" evidence="2">
    <location>
        <begin position="187"/>
        <end position="226"/>
    </location>
</feature>
<proteinExistence type="predicted"/>
<keyword evidence="3" id="KW-0812">Transmembrane</keyword>
<feature type="compositionally biased region" description="Low complexity" evidence="2">
    <location>
        <begin position="190"/>
        <end position="205"/>
    </location>
</feature>
<dbReference type="InterPro" id="IPR029240">
    <property type="entry name" value="MMS19_N"/>
</dbReference>